<organism evidence="4 5">
    <name type="scientific">Cercospora zeae-maydis SCOH1-5</name>
    <dbReference type="NCBI Taxonomy" id="717836"/>
    <lineage>
        <taxon>Eukaryota</taxon>
        <taxon>Fungi</taxon>
        <taxon>Dikarya</taxon>
        <taxon>Ascomycota</taxon>
        <taxon>Pezizomycotina</taxon>
        <taxon>Dothideomycetes</taxon>
        <taxon>Dothideomycetidae</taxon>
        <taxon>Mycosphaerellales</taxon>
        <taxon>Mycosphaerellaceae</taxon>
        <taxon>Cercospora</taxon>
    </lineage>
</organism>
<feature type="domain" description="Alpha/beta hydrolase fold-3" evidence="3">
    <location>
        <begin position="134"/>
        <end position="350"/>
    </location>
</feature>
<dbReference type="AlphaFoldDB" id="A0A6A6FSJ1"/>
<keyword evidence="1" id="KW-0378">Hydrolase</keyword>
<evidence type="ECO:0000313" key="4">
    <source>
        <dbReference type="EMBL" id="KAF2216381.1"/>
    </source>
</evidence>
<proteinExistence type="predicted"/>
<accession>A0A6A6FSJ1</accession>
<dbReference type="EMBL" id="ML992664">
    <property type="protein sequence ID" value="KAF2216381.1"/>
    <property type="molecule type" value="Genomic_DNA"/>
</dbReference>
<gene>
    <name evidence="4" type="ORF">CERZMDRAFT_33273</name>
</gene>
<dbReference type="InterPro" id="IPR029058">
    <property type="entry name" value="AB_hydrolase_fold"/>
</dbReference>
<dbReference type="GO" id="GO:0016787">
    <property type="term" value="F:hydrolase activity"/>
    <property type="evidence" value="ECO:0007669"/>
    <property type="project" value="UniProtKB-KW"/>
</dbReference>
<dbReference type="InterPro" id="IPR050300">
    <property type="entry name" value="GDXG_lipolytic_enzyme"/>
</dbReference>
<dbReference type="OrthoDB" id="433474at2759"/>
<dbReference type="InterPro" id="IPR013094">
    <property type="entry name" value="AB_hydrolase_3"/>
</dbReference>
<name>A0A6A6FSJ1_9PEZI</name>
<keyword evidence="5" id="KW-1185">Reference proteome</keyword>
<evidence type="ECO:0000259" key="3">
    <source>
        <dbReference type="Pfam" id="PF07859"/>
    </source>
</evidence>
<dbReference type="PANTHER" id="PTHR48081:SF8">
    <property type="entry name" value="ALPHA_BETA HYDROLASE FOLD-3 DOMAIN-CONTAINING PROTEIN-RELATED"/>
    <property type="match status" value="1"/>
</dbReference>
<sequence length="377" mass="41415">MAPNDSLPPQGLDAGDIATQYTRPGRLGDPNMKLFQEPRAHPKIVEVFRAFGIDGSQGSPYEGVSHEELCSTAQMAKSHAQTENMYEMMPNDLPEDAQEIEVKQETITFPSFDGTERQLLVYRPAEQSGKLPAVVYIHGGGMVILNTANKVHGRWCKSMAVKGVVVIAIDFRNAYDNGKHCPFPTGLNDCAAGVQYIHQHRDELQISNIVLQGESGGANLSLATALKANQEGWISQIAGVYGAVPYISNGYGWPDSRKIRELPSLYECDGYFLHHEQMAGMGVYYSGADAENPLAWPYFATIESCKGLPPHILTMDELDPLRDEGMAYYRKLLAAGVDVHAQVNLGLVHASSLVFRQLVPEVHNKAIRDIVAFAKSL</sequence>
<evidence type="ECO:0000256" key="2">
    <source>
        <dbReference type="SAM" id="MobiDB-lite"/>
    </source>
</evidence>
<dbReference type="Pfam" id="PF07859">
    <property type="entry name" value="Abhydrolase_3"/>
    <property type="match status" value="1"/>
</dbReference>
<evidence type="ECO:0000313" key="5">
    <source>
        <dbReference type="Proteomes" id="UP000799539"/>
    </source>
</evidence>
<reference evidence="4" key="1">
    <citation type="journal article" date="2020" name="Stud. Mycol.">
        <title>101 Dothideomycetes genomes: a test case for predicting lifestyles and emergence of pathogens.</title>
        <authorList>
            <person name="Haridas S."/>
            <person name="Albert R."/>
            <person name="Binder M."/>
            <person name="Bloem J."/>
            <person name="Labutti K."/>
            <person name="Salamov A."/>
            <person name="Andreopoulos B."/>
            <person name="Baker S."/>
            <person name="Barry K."/>
            <person name="Bills G."/>
            <person name="Bluhm B."/>
            <person name="Cannon C."/>
            <person name="Castanera R."/>
            <person name="Culley D."/>
            <person name="Daum C."/>
            <person name="Ezra D."/>
            <person name="Gonzalez J."/>
            <person name="Henrissat B."/>
            <person name="Kuo A."/>
            <person name="Liang C."/>
            <person name="Lipzen A."/>
            <person name="Lutzoni F."/>
            <person name="Magnuson J."/>
            <person name="Mondo S."/>
            <person name="Nolan M."/>
            <person name="Ohm R."/>
            <person name="Pangilinan J."/>
            <person name="Park H.-J."/>
            <person name="Ramirez L."/>
            <person name="Alfaro M."/>
            <person name="Sun H."/>
            <person name="Tritt A."/>
            <person name="Yoshinaga Y."/>
            <person name="Zwiers L.-H."/>
            <person name="Turgeon B."/>
            <person name="Goodwin S."/>
            <person name="Spatafora J."/>
            <person name="Crous P."/>
            <person name="Grigoriev I."/>
        </authorList>
    </citation>
    <scope>NUCLEOTIDE SEQUENCE</scope>
    <source>
        <strain evidence="4">SCOH1-5</strain>
    </source>
</reference>
<dbReference type="Gene3D" id="3.40.50.1820">
    <property type="entry name" value="alpha/beta hydrolase"/>
    <property type="match status" value="1"/>
</dbReference>
<protein>
    <recommendedName>
        <fullName evidence="3">Alpha/beta hydrolase fold-3 domain-containing protein</fullName>
    </recommendedName>
</protein>
<dbReference type="PANTHER" id="PTHR48081">
    <property type="entry name" value="AB HYDROLASE SUPERFAMILY PROTEIN C4A8.06C"/>
    <property type="match status" value="1"/>
</dbReference>
<evidence type="ECO:0000256" key="1">
    <source>
        <dbReference type="ARBA" id="ARBA00022801"/>
    </source>
</evidence>
<dbReference type="SUPFAM" id="SSF53474">
    <property type="entry name" value="alpha/beta-Hydrolases"/>
    <property type="match status" value="1"/>
</dbReference>
<dbReference type="Proteomes" id="UP000799539">
    <property type="component" value="Unassembled WGS sequence"/>
</dbReference>
<feature type="region of interest" description="Disordered" evidence="2">
    <location>
        <begin position="1"/>
        <end position="25"/>
    </location>
</feature>